<keyword evidence="4" id="KW-1133">Transmembrane helix</keyword>
<comment type="subcellular location">
    <subcellularLocation>
        <location evidence="1">Membrane</location>
        <topology evidence="1">Multi-pass membrane protein</topology>
    </subcellularLocation>
</comment>
<evidence type="ECO:0000256" key="4">
    <source>
        <dbReference type="ARBA" id="ARBA00022989"/>
    </source>
</evidence>
<evidence type="ECO:0000256" key="2">
    <source>
        <dbReference type="ARBA" id="ARBA00007362"/>
    </source>
</evidence>
<keyword evidence="3" id="KW-0812">Transmembrane</keyword>
<dbReference type="InterPro" id="IPR000620">
    <property type="entry name" value="EamA_dom"/>
</dbReference>
<name>A0A0C1Y658_9CYAN</name>
<dbReference type="InterPro" id="IPR050638">
    <property type="entry name" value="AA-Vitamin_Transporters"/>
</dbReference>
<evidence type="ECO:0000256" key="3">
    <source>
        <dbReference type="ARBA" id="ARBA00022692"/>
    </source>
</evidence>
<dbReference type="Pfam" id="PF00892">
    <property type="entry name" value="EamA"/>
    <property type="match status" value="2"/>
</dbReference>
<feature type="domain" description="EamA" evidence="6">
    <location>
        <begin position="10"/>
        <end position="136"/>
    </location>
</feature>
<organism evidence="7">
    <name type="scientific">Lyngbya confervoides BDU141951</name>
    <dbReference type="NCBI Taxonomy" id="1574623"/>
    <lineage>
        <taxon>Bacteria</taxon>
        <taxon>Bacillati</taxon>
        <taxon>Cyanobacteriota</taxon>
        <taxon>Cyanophyceae</taxon>
        <taxon>Oscillatoriophycideae</taxon>
        <taxon>Oscillatoriales</taxon>
        <taxon>Microcoleaceae</taxon>
        <taxon>Lyngbya</taxon>
    </lineage>
</organism>
<dbReference type="InterPro" id="IPR037185">
    <property type="entry name" value="EmrE-like"/>
</dbReference>
<reference evidence="7" key="2">
    <citation type="journal article" date="2015" name="Genome Announc.">
        <title>Draft Genome Sequence of Filamentous Marine Cyanobacterium Lyngbya confervoides Strain BDU141951.</title>
        <authorList>
            <person name="Chandrababunaidu M.M."/>
            <person name="Sen D."/>
            <person name="Tripathy S."/>
        </authorList>
    </citation>
    <scope>NUCLEOTIDE SEQUENCE</scope>
    <source>
        <strain evidence="7">BDU141951</strain>
    </source>
</reference>
<comment type="caution">
    <text evidence="7">The sequence shown here is derived from an EMBL/GenBank/DDBJ whole genome shotgun (WGS) entry which is preliminary data.</text>
</comment>
<dbReference type="PANTHER" id="PTHR32322">
    <property type="entry name" value="INNER MEMBRANE TRANSPORTER"/>
    <property type="match status" value="1"/>
</dbReference>
<keyword evidence="5" id="KW-0472">Membrane</keyword>
<evidence type="ECO:0000313" key="7">
    <source>
        <dbReference type="EMBL" id="NEV69082.1"/>
    </source>
</evidence>
<protein>
    <submittedName>
        <fullName evidence="7">DMT family transporter</fullName>
    </submittedName>
</protein>
<dbReference type="Gene3D" id="1.10.3730.20">
    <property type="match status" value="1"/>
</dbReference>
<evidence type="ECO:0000256" key="5">
    <source>
        <dbReference type="ARBA" id="ARBA00023136"/>
    </source>
</evidence>
<evidence type="ECO:0000259" key="6">
    <source>
        <dbReference type="Pfam" id="PF00892"/>
    </source>
</evidence>
<feature type="domain" description="EamA" evidence="6">
    <location>
        <begin position="149"/>
        <end position="281"/>
    </location>
</feature>
<evidence type="ECO:0000256" key="1">
    <source>
        <dbReference type="ARBA" id="ARBA00004141"/>
    </source>
</evidence>
<dbReference type="AlphaFoldDB" id="A0A0C1Y658"/>
<reference evidence="7" key="3">
    <citation type="submission" date="2020-02" db="EMBL/GenBank/DDBJ databases">
        <authorList>
            <person name="Sarangi A.N."/>
            <person name="Ghosh S."/>
            <person name="Mukherjee M."/>
            <person name="Tripathy S."/>
        </authorList>
    </citation>
    <scope>NUCLEOTIDE SEQUENCE</scope>
    <source>
        <strain evidence="7">BDU141951</strain>
    </source>
</reference>
<comment type="similarity">
    <text evidence="2">Belongs to the EamA transporter family.</text>
</comment>
<dbReference type="PANTHER" id="PTHR32322:SF9">
    <property type="entry name" value="AMINO-ACID METABOLITE EFFLUX PUMP-RELATED"/>
    <property type="match status" value="1"/>
</dbReference>
<reference evidence="7" key="1">
    <citation type="submission" date="2014-11" db="EMBL/GenBank/DDBJ databases">
        <authorList>
            <person name="Malar M.C."/>
            <person name="Sen D."/>
            <person name="Tripathy S."/>
        </authorList>
    </citation>
    <scope>NUCLEOTIDE SEQUENCE</scope>
    <source>
        <strain evidence="7">BDU141951</strain>
    </source>
</reference>
<sequence length="295" mass="31206">MTPRQIAELFLLAALWGASFLFMRIAAPELGPIWLIESRVVLSGLSLLPLLLHQGLATQIPKYWRSLLVVGLLNSALPFSLLAFSSLSLPAGTTAILNGTVPFFGVAVAYVWLREPLGAHRIAGLVLGFGGVVVLVGLRDTAITPEILLAIATGLCAALMYAIAAPFIRLNLYGVPSLVIATGSQLSAAICLLPLLPFTRPAMLPSQPALLAVVGLAILSTSLAYILYFRLIHTVGSTRALSVAYLIPLFAMLWGTLLLNEALTLSMVAGSALILLGTAIANQMFKFPARPASKP</sequence>
<dbReference type="EMBL" id="JTHE02000003">
    <property type="protein sequence ID" value="NEV69082.1"/>
    <property type="molecule type" value="Genomic_DNA"/>
</dbReference>
<dbReference type="GO" id="GO:0016020">
    <property type="term" value="C:membrane"/>
    <property type="evidence" value="ECO:0007669"/>
    <property type="project" value="UniProtKB-SubCell"/>
</dbReference>
<dbReference type="SUPFAM" id="SSF103481">
    <property type="entry name" value="Multidrug resistance efflux transporter EmrE"/>
    <property type="match status" value="2"/>
</dbReference>
<proteinExistence type="inferred from homology"/>
<accession>A0A0C1Y658</accession>
<gene>
    <name evidence="7" type="ORF">QQ91_018435</name>
</gene>